<organism evidence="3 4">
    <name type="scientific">Chlorella vulgaris</name>
    <name type="common">Green alga</name>
    <dbReference type="NCBI Taxonomy" id="3077"/>
    <lineage>
        <taxon>Eukaryota</taxon>
        <taxon>Viridiplantae</taxon>
        <taxon>Chlorophyta</taxon>
        <taxon>core chlorophytes</taxon>
        <taxon>Trebouxiophyceae</taxon>
        <taxon>Chlorellales</taxon>
        <taxon>Chlorellaceae</taxon>
        <taxon>Chlorella clade</taxon>
        <taxon>Chlorella</taxon>
    </lineage>
</organism>
<dbReference type="Gene3D" id="3.40.630.30">
    <property type="match status" value="1"/>
</dbReference>
<feature type="region of interest" description="Disordered" evidence="1">
    <location>
        <begin position="1"/>
        <end position="22"/>
    </location>
</feature>
<name>A0A9D4YVI7_CHLVU</name>
<dbReference type="InterPro" id="IPR000182">
    <property type="entry name" value="GNAT_dom"/>
</dbReference>
<protein>
    <recommendedName>
        <fullName evidence="2">N-acetyltransferase domain-containing protein</fullName>
    </recommendedName>
</protein>
<gene>
    <name evidence="3" type="ORF">D9Q98_007356</name>
</gene>
<evidence type="ECO:0000313" key="4">
    <source>
        <dbReference type="Proteomes" id="UP001055712"/>
    </source>
</evidence>
<feature type="compositionally biased region" description="Low complexity" evidence="1">
    <location>
        <begin position="262"/>
        <end position="290"/>
    </location>
</feature>
<evidence type="ECO:0000259" key="2">
    <source>
        <dbReference type="PROSITE" id="PS51186"/>
    </source>
</evidence>
<dbReference type="GO" id="GO:0016747">
    <property type="term" value="F:acyltransferase activity, transferring groups other than amino-acyl groups"/>
    <property type="evidence" value="ECO:0007669"/>
    <property type="project" value="InterPro"/>
</dbReference>
<dbReference type="SUPFAM" id="SSF55729">
    <property type="entry name" value="Acyl-CoA N-acyltransferases (Nat)"/>
    <property type="match status" value="1"/>
</dbReference>
<dbReference type="EMBL" id="SIDB01000009">
    <property type="protein sequence ID" value="KAI3428533.1"/>
    <property type="molecule type" value="Genomic_DNA"/>
</dbReference>
<evidence type="ECO:0000256" key="1">
    <source>
        <dbReference type="SAM" id="MobiDB-lite"/>
    </source>
</evidence>
<reference evidence="3" key="2">
    <citation type="submission" date="2020-11" db="EMBL/GenBank/DDBJ databases">
        <authorList>
            <person name="Cecchin M."/>
            <person name="Marcolungo L."/>
            <person name="Rossato M."/>
            <person name="Girolomoni L."/>
            <person name="Cosentino E."/>
            <person name="Cuine S."/>
            <person name="Li-Beisson Y."/>
            <person name="Delledonne M."/>
            <person name="Ballottari M."/>
        </authorList>
    </citation>
    <scope>NUCLEOTIDE SEQUENCE</scope>
    <source>
        <strain evidence="3">211/11P</strain>
        <tissue evidence="3">Whole cell</tissue>
    </source>
</reference>
<dbReference type="AlphaFoldDB" id="A0A9D4YVI7"/>
<feature type="region of interest" description="Disordered" evidence="1">
    <location>
        <begin position="242"/>
        <end position="305"/>
    </location>
</feature>
<evidence type="ECO:0000313" key="3">
    <source>
        <dbReference type="EMBL" id="KAI3428533.1"/>
    </source>
</evidence>
<comment type="caution">
    <text evidence="3">The sequence shown here is derived from an EMBL/GenBank/DDBJ whole genome shotgun (WGS) entry which is preliminary data.</text>
</comment>
<dbReference type="CDD" id="cd04301">
    <property type="entry name" value="NAT_SF"/>
    <property type="match status" value="1"/>
</dbReference>
<proteinExistence type="predicted"/>
<dbReference type="OrthoDB" id="514051at2759"/>
<dbReference type="InterPro" id="IPR016181">
    <property type="entry name" value="Acyl_CoA_acyltransferase"/>
</dbReference>
<accession>A0A9D4YVI7</accession>
<keyword evidence="4" id="KW-1185">Reference proteome</keyword>
<dbReference type="PROSITE" id="PS51186">
    <property type="entry name" value="GNAT"/>
    <property type="match status" value="1"/>
</dbReference>
<feature type="domain" description="N-acetyltransferase" evidence="2">
    <location>
        <begin position="89"/>
        <end position="253"/>
    </location>
</feature>
<dbReference type="PANTHER" id="PTHR47443:SF3">
    <property type="entry name" value="GCN5-RELATED N-ACETYLTRANSFERASE 4, CHLOROPLASTIC"/>
    <property type="match status" value="1"/>
</dbReference>
<reference evidence="3" key="1">
    <citation type="journal article" date="2019" name="Plant J.">
        <title>Chlorella vulgaris genome assembly and annotation reveals the molecular basis for metabolic acclimation to high light conditions.</title>
        <authorList>
            <person name="Cecchin M."/>
            <person name="Marcolungo L."/>
            <person name="Rossato M."/>
            <person name="Girolomoni L."/>
            <person name="Cosentino E."/>
            <person name="Cuine S."/>
            <person name="Li-Beisson Y."/>
            <person name="Delledonne M."/>
            <person name="Ballottari M."/>
        </authorList>
    </citation>
    <scope>NUCLEOTIDE SEQUENCE</scope>
    <source>
        <strain evidence="3">211/11P</strain>
    </source>
</reference>
<dbReference type="Pfam" id="PF00583">
    <property type="entry name" value="Acetyltransf_1"/>
    <property type="match status" value="1"/>
</dbReference>
<dbReference type="Proteomes" id="UP001055712">
    <property type="component" value="Unassembled WGS sequence"/>
</dbReference>
<sequence length="305" mass="32801">MWSVCASAVPAAGPEATRSGTGRAVRVRPAKVAADARTVAALFHQAFSSQSGRGTALAEGFLSQPRTLDEWEQQVATALSRKLEASMDSRLARISRRNVLLRTELARRNGQPSPVPRLSPADRQQMQLLRRRRSFVVLVAEDRCSGELLGSATVSLAQPEAALPPPFPTSAPRRVYVSNIAVLQQYRRQGVASALLQQSERQARLWRNDSLWLHCEAANTAALKLYRSMGYVEVARDPPFSPGRRLLMRKDVPPCRSGGLGSAQQHSQAGSGGSASAIATNGGSSSSSGGVDTPSQGGVYDWTRL</sequence>
<dbReference type="PANTHER" id="PTHR47443">
    <property type="entry name" value="ACYL-COA N-ACYLTRANSFERASES (NAT) SUPERFAMILY PROTEIN"/>
    <property type="match status" value="1"/>
</dbReference>